<evidence type="ECO:0000313" key="3">
    <source>
        <dbReference type="Proteomes" id="UP001497522"/>
    </source>
</evidence>
<gene>
    <name evidence="2" type="ORF">CSSPJE1EN2_LOCUS23360</name>
</gene>
<feature type="compositionally biased region" description="Polar residues" evidence="1">
    <location>
        <begin position="17"/>
        <end position="29"/>
    </location>
</feature>
<keyword evidence="3" id="KW-1185">Reference proteome</keyword>
<organism evidence="2 3">
    <name type="scientific">Sphagnum jensenii</name>
    <dbReference type="NCBI Taxonomy" id="128206"/>
    <lineage>
        <taxon>Eukaryota</taxon>
        <taxon>Viridiplantae</taxon>
        <taxon>Streptophyta</taxon>
        <taxon>Embryophyta</taxon>
        <taxon>Bryophyta</taxon>
        <taxon>Sphagnophytina</taxon>
        <taxon>Sphagnopsida</taxon>
        <taxon>Sphagnales</taxon>
        <taxon>Sphagnaceae</taxon>
        <taxon>Sphagnum</taxon>
    </lineage>
</organism>
<sequence length="128" mass="14103">MESEGLTLAVDAADTGQGRSTSECGHSSCEQTAQEIFPVNIIVQREMFHQPGRILSEESQGSVESDRLSTLDPLIHNDLPASPPQNHPVYLWKPGGAGRVSFVNFNSNQDNKIETWFGYIIPIAIHIK</sequence>
<evidence type="ECO:0000256" key="1">
    <source>
        <dbReference type="SAM" id="MobiDB-lite"/>
    </source>
</evidence>
<proteinExistence type="predicted"/>
<evidence type="ECO:0000313" key="2">
    <source>
        <dbReference type="EMBL" id="CAK9882004.1"/>
    </source>
</evidence>
<reference evidence="2" key="1">
    <citation type="submission" date="2024-03" db="EMBL/GenBank/DDBJ databases">
        <authorList>
            <consortium name="ELIXIR-Norway"/>
            <consortium name="Elixir Norway"/>
        </authorList>
    </citation>
    <scope>NUCLEOTIDE SEQUENCE</scope>
</reference>
<dbReference type="Proteomes" id="UP001497522">
    <property type="component" value="Chromosome 8"/>
</dbReference>
<protein>
    <submittedName>
        <fullName evidence="2">Uncharacterized protein</fullName>
    </submittedName>
</protein>
<name>A0ABP1C0I8_9BRYO</name>
<dbReference type="EMBL" id="OZ023709">
    <property type="protein sequence ID" value="CAK9882004.1"/>
    <property type="molecule type" value="Genomic_DNA"/>
</dbReference>
<accession>A0ABP1C0I8</accession>
<feature type="region of interest" description="Disordered" evidence="1">
    <location>
        <begin position="1"/>
        <end position="29"/>
    </location>
</feature>